<dbReference type="InterPro" id="IPR056632">
    <property type="entry name" value="DUF7730"/>
</dbReference>
<proteinExistence type="predicted"/>
<accession>A0A9P4TA43</accession>
<dbReference type="OrthoDB" id="3793866at2759"/>
<reference evidence="3" key="1">
    <citation type="submission" date="2019-04" db="EMBL/GenBank/DDBJ databases">
        <title>Sequencing of skin fungus with MAO and IRED activity.</title>
        <authorList>
            <person name="Marsaioli A.J."/>
            <person name="Bonatto J.M.C."/>
            <person name="Reis Junior O."/>
        </authorList>
    </citation>
    <scope>NUCLEOTIDE SEQUENCE</scope>
    <source>
        <strain evidence="3">30M1</strain>
    </source>
</reference>
<organism evidence="3 4">
    <name type="scientific">Curvularia kusanoi</name>
    <name type="common">Cochliobolus kusanoi</name>
    <dbReference type="NCBI Taxonomy" id="90978"/>
    <lineage>
        <taxon>Eukaryota</taxon>
        <taxon>Fungi</taxon>
        <taxon>Dikarya</taxon>
        <taxon>Ascomycota</taxon>
        <taxon>Pezizomycotina</taxon>
        <taxon>Dothideomycetes</taxon>
        <taxon>Pleosporomycetidae</taxon>
        <taxon>Pleosporales</taxon>
        <taxon>Pleosporineae</taxon>
        <taxon>Pleosporaceae</taxon>
        <taxon>Curvularia</taxon>
    </lineage>
</organism>
<dbReference type="PANTHER" id="PTHR38790:SF4">
    <property type="entry name" value="2EXR DOMAIN-CONTAINING PROTEIN"/>
    <property type="match status" value="1"/>
</dbReference>
<evidence type="ECO:0000313" key="4">
    <source>
        <dbReference type="Proteomes" id="UP000801428"/>
    </source>
</evidence>
<protein>
    <recommendedName>
        <fullName evidence="2">DUF7730 domain-containing protein</fullName>
    </recommendedName>
</protein>
<dbReference type="Pfam" id="PF24864">
    <property type="entry name" value="DUF7730"/>
    <property type="match status" value="1"/>
</dbReference>
<sequence>MSASLVITDRTFTNRTFTKCTVTAVCHVVRPSLLTTPHRPQHGCAEQLELINSTNSSPTLSNIFLRNQQQSPFLQLPGEIRNRVYEYTLGHQVISYQSIGTWSAEQGDYHKWGPNRLVPGTIAGLLRLPMICRQIYTETKLFVFKLNVFRVKDTNIESFINKLSRTQLLAIKTCGCPREREQVDTDRILANLRGLQTIVVRVGGNWDDREDLHRLDKNADAEHRQWSEERRNEVLKELALWQKRGINIEYWHVHRDAQPTYCVSMHPTCTHTASTPGDEQVPEEAEISPNAQG</sequence>
<feature type="region of interest" description="Disordered" evidence="1">
    <location>
        <begin position="271"/>
        <end position="293"/>
    </location>
</feature>
<dbReference type="AlphaFoldDB" id="A0A9P4TA43"/>
<keyword evidence="4" id="KW-1185">Reference proteome</keyword>
<evidence type="ECO:0000259" key="2">
    <source>
        <dbReference type="Pfam" id="PF24864"/>
    </source>
</evidence>
<evidence type="ECO:0000313" key="3">
    <source>
        <dbReference type="EMBL" id="KAF2998523.1"/>
    </source>
</evidence>
<comment type="caution">
    <text evidence="3">The sequence shown here is derived from an EMBL/GenBank/DDBJ whole genome shotgun (WGS) entry which is preliminary data.</text>
</comment>
<feature type="domain" description="DUF7730" evidence="2">
    <location>
        <begin position="67"/>
        <end position="161"/>
    </location>
</feature>
<evidence type="ECO:0000256" key="1">
    <source>
        <dbReference type="SAM" id="MobiDB-lite"/>
    </source>
</evidence>
<dbReference type="EMBL" id="SWKU01000019">
    <property type="protein sequence ID" value="KAF2998523.1"/>
    <property type="molecule type" value="Genomic_DNA"/>
</dbReference>
<name>A0A9P4TA43_CURKU</name>
<gene>
    <name evidence="3" type="ORF">E8E13_004548</name>
</gene>
<dbReference type="Proteomes" id="UP000801428">
    <property type="component" value="Unassembled WGS sequence"/>
</dbReference>
<dbReference type="PANTHER" id="PTHR38790">
    <property type="entry name" value="2EXR DOMAIN-CONTAINING PROTEIN-RELATED"/>
    <property type="match status" value="1"/>
</dbReference>